<dbReference type="AlphaFoldDB" id="A0A0B6AKQ6"/>
<name>A0A0B6AKQ6_PRIM2</name>
<evidence type="ECO:0000256" key="1">
    <source>
        <dbReference type="ARBA" id="ARBA00008270"/>
    </source>
</evidence>
<keyword evidence="2" id="KW-0413">Isomerase</keyword>
<dbReference type="KEGG" id="bmeg:BG04_4490"/>
<dbReference type="GO" id="GO:0005737">
    <property type="term" value="C:cytoplasm"/>
    <property type="evidence" value="ECO:0007669"/>
    <property type="project" value="TreeGrafter"/>
</dbReference>
<reference evidence="3 4" key="1">
    <citation type="journal article" date="2015" name="Genome Announc.">
        <title>Complete genome sequences for 35 biothreat assay-relevant bacillus species.</title>
        <authorList>
            <person name="Johnson S.L."/>
            <person name="Daligault H.E."/>
            <person name="Davenport K.W."/>
            <person name="Jaissle J."/>
            <person name="Frey K.G."/>
            <person name="Ladner J.T."/>
            <person name="Broomall S.M."/>
            <person name="Bishop-Lilly K.A."/>
            <person name="Bruce D.C."/>
            <person name="Gibbons H.S."/>
            <person name="Coyne S.R."/>
            <person name="Lo C.C."/>
            <person name="Meincke L."/>
            <person name="Munk A.C."/>
            <person name="Koroleva G.I."/>
            <person name="Rosenzweig C.N."/>
            <person name="Palacios G.F."/>
            <person name="Redden C.L."/>
            <person name="Minogue T.D."/>
            <person name="Chain P.S."/>
        </authorList>
    </citation>
    <scope>NUCLEOTIDE SEQUENCE [LARGE SCALE GENOMIC DNA]</scope>
    <source>
        <strain evidence="4">ATCC 14581 / DSM 32 / JCM 2506 / NBRC 15308 / NCIMB 9376 / NCTC 10342 / NRRL B-14308 / VKM B-512</strain>
    </source>
</reference>
<gene>
    <name evidence="3" type="ORF">BG04_4490</name>
</gene>
<dbReference type="Proteomes" id="UP000031829">
    <property type="component" value="Chromosome"/>
</dbReference>
<dbReference type="GO" id="GO:0016853">
    <property type="term" value="F:isomerase activity"/>
    <property type="evidence" value="ECO:0007669"/>
    <property type="project" value="UniProtKB-KW"/>
</dbReference>
<dbReference type="SUPFAM" id="SSF54506">
    <property type="entry name" value="Diaminopimelate epimerase-like"/>
    <property type="match status" value="1"/>
</dbReference>
<dbReference type="GeneID" id="93642494"/>
<comment type="similarity">
    <text evidence="1">Belongs to the PhzF family.</text>
</comment>
<protein>
    <submittedName>
        <fullName evidence="3">Phenazine biosynthesis, PhzF family protein</fullName>
    </submittedName>
</protein>
<evidence type="ECO:0000313" key="3">
    <source>
        <dbReference type="EMBL" id="AJI25435.1"/>
    </source>
</evidence>
<dbReference type="PANTHER" id="PTHR13774:SF17">
    <property type="entry name" value="PHENAZINE BIOSYNTHESIS-LIKE DOMAIN-CONTAINING PROTEIN"/>
    <property type="match status" value="1"/>
</dbReference>
<dbReference type="PANTHER" id="PTHR13774">
    <property type="entry name" value="PHENAZINE BIOSYNTHESIS PROTEIN"/>
    <property type="match status" value="1"/>
</dbReference>
<dbReference type="RefSeq" id="WP_034652494.1">
    <property type="nucleotide sequence ID" value="NZ_BCVB01000005.1"/>
</dbReference>
<dbReference type="EMBL" id="CP009920">
    <property type="protein sequence ID" value="AJI25435.1"/>
    <property type="molecule type" value="Genomic_DNA"/>
</dbReference>
<dbReference type="HOGENOM" id="CLU_048756_0_2_9"/>
<sequence length="296" mass="32921">MKEATVYQYDAFSTLPNKGNPAGIVFNGDDFSAEEMQKIAYQAQFNETAFIMKSFRADLRIRYFTPGQEADLCGHATVASLYALHSKNKLPKTTFTVETNAGILPMTVQSRNGQPVITMSQASPQFHPFSGSKEKLAKALNLHIDDLDQTLPIVYGSTGNWTLLVPLKNLDACKKMKPNQEDFPHILTDMPKASIHPFCFDTIHPEAHMHGRHFSSPFSGTVEDAVTGTASGVMGAYYARYVDQQKTDRWQFVIEQGQEIDRDGFVHVEITKKENTYGVVIAGEAAYVTKQIVSLS</sequence>
<evidence type="ECO:0000256" key="2">
    <source>
        <dbReference type="ARBA" id="ARBA00023235"/>
    </source>
</evidence>
<dbReference type="PIRSF" id="PIRSF016184">
    <property type="entry name" value="PhzC_PhzF"/>
    <property type="match status" value="1"/>
</dbReference>
<dbReference type="Gene3D" id="3.10.310.10">
    <property type="entry name" value="Diaminopimelate Epimerase, Chain A, domain 1"/>
    <property type="match status" value="2"/>
</dbReference>
<dbReference type="InterPro" id="IPR003719">
    <property type="entry name" value="Phenazine_PhzF-like"/>
</dbReference>
<organism evidence="3 4">
    <name type="scientific">Priestia megaterium (strain ATCC 14581 / DSM 32 / CCUG 1817 / JCM 2506 / NBRC 15308 / NCIMB 9376 / NCTC 10342 / NRRL B-14308 / VKM B-512 / Ford 19)</name>
    <name type="common">Bacillus megaterium</name>
    <dbReference type="NCBI Taxonomy" id="1348623"/>
    <lineage>
        <taxon>Bacteria</taxon>
        <taxon>Bacillati</taxon>
        <taxon>Bacillota</taxon>
        <taxon>Bacilli</taxon>
        <taxon>Bacillales</taxon>
        <taxon>Bacillaceae</taxon>
        <taxon>Priestia</taxon>
    </lineage>
</organism>
<accession>A0A0B6AKQ6</accession>
<dbReference type="Pfam" id="PF02567">
    <property type="entry name" value="PhzC-PhzF"/>
    <property type="match status" value="1"/>
</dbReference>
<dbReference type="NCBIfam" id="TIGR00654">
    <property type="entry name" value="PhzF_family"/>
    <property type="match status" value="1"/>
</dbReference>
<proteinExistence type="inferred from homology"/>
<evidence type="ECO:0000313" key="4">
    <source>
        <dbReference type="Proteomes" id="UP000031829"/>
    </source>
</evidence>